<dbReference type="EMBL" id="CP000909">
    <property type="protein sequence ID" value="ABY37023.1"/>
    <property type="molecule type" value="Genomic_DNA"/>
</dbReference>
<dbReference type="AlphaFoldDB" id="A9WCR1"/>
<dbReference type="RefSeq" id="WP_012259676.1">
    <property type="nucleotide sequence ID" value="NC_010175.1"/>
</dbReference>
<dbReference type="HOGENOM" id="CLU_091676_0_0_0"/>
<dbReference type="EnsemblBacteria" id="ABY37023">
    <property type="protein sequence ID" value="ABY37023"/>
    <property type="gene ID" value="Caur_3846"/>
</dbReference>
<evidence type="ECO:0000313" key="1">
    <source>
        <dbReference type="EMBL" id="ABY37023.1"/>
    </source>
</evidence>
<protein>
    <recommendedName>
        <fullName evidence="3">N-acetyltransferase domain-containing protein</fullName>
    </recommendedName>
</protein>
<evidence type="ECO:0000313" key="2">
    <source>
        <dbReference type="Proteomes" id="UP000002008"/>
    </source>
</evidence>
<dbReference type="PATRIC" id="fig|324602.8.peg.4319"/>
<dbReference type="eggNOG" id="COG0456">
    <property type="taxonomic scope" value="Bacteria"/>
</dbReference>
<reference evidence="2" key="1">
    <citation type="journal article" date="2011" name="BMC Genomics">
        <title>Complete genome sequence of the filamentous anoxygenic phototrophic bacterium Chloroflexus aurantiacus.</title>
        <authorList>
            <person name="Tang K.H."/>
            <person name="Barry K."/>
            <person name="Chertkov O."/>
            <person name="Dalin E."/>
            <person name="Han C.S."/>
            <person name="Hauser L.J."/>
            <person name="Honchak B.M."/>
            <person name="Karbach L.E."/>
            <person name="Land M.L."/>
            <person name="Lapidus A."/>
            <person name="Larimer F.W."/>
            <person name="Mikhailova N."/>
            <person name="Pitluck S."/>
            <person name="Pierson B.K."/>
            <person name="Blankenship R.E."/>
        </authorList>
    </citation>
    <scope>NUCLEOTIDE SEQUENCE [LARGE SCALE GENOMIC DNA]</scope>
    <source>
        <strain evidence="2">ATCC 29366 / DSM 635 / J-10-fl</strain>
    </source>
</reference>
<dbReference type="Proteomes" id="UP000002008">
    <property type="component" value="Chromosome"/>
</dbReference>
<evidence type="ECO:0008006" key="3">
    <source>
        <dbReference type="Google" id="ProtNLM"/>
    </source>
</evidence>
<accession>A9WCR1</accession>
<dbReference type="InParanoid" id="A9WCR1"/>
<dbReference type="STRING" id="324602.Caur_3846"/>
<organism evidence="1 2">
    <name type="scientific">Chloroflexus aurantiacus (strain ATCC 29366 / DSM 635 / J-10-fl)</name>
    <dbReference type="NCBI Taxonomy" id="324602"/>
    <lineage>
        <taxon>Bacteria</taxon>
        <taxon>Bacillati</taxon>
        <taxon>Chloroflexota</taxon>
        <taxon>Chloroflexia</taxon>
        <taxon>Chloroflexales</taxon>
        <taxon>Chloroflexineae</taxon>
        <taxon>Chloroflexaceae</taxon>
        <taxon>Chloroflexus</taxon>
    </lineage>
</organism>
<dbReference type="KEGG" id="cau:Caur_3846"/>
<keyword evidence="2" id="KW-1185">Reference proteome</keyword>
<gene>
    <name evidence="1" type="ordered locus">Caur_3846</name>
</gene>
<proteinExistence type="predicted"/>
<sequence length="261" mass="28182">MPLSITEISAETYPAALAFLRRSPYRNAISLAQMTQLRASSYTLVALSNETVVGVASIRRDLPLPRLSFVVDFPGVLPPLLAGLVEAHPHLQGQPVGVLLPLARMPLLNGMVQVEESRLLYQMVAEPETLRLSEQPAAQRLSADMRADLAALHSATAGWQSWHPDGGPAFGVVATTGQLQAIAATCFATRDVIEIGWAMQPAAVPALQGCIGALTQLCFGLASRVYLFVEAGDDEIVTGCRHLGFWPAERFMWIVARLNLT</sequence>
<name>A9WCR1_CHLAA</name>